<gene>
    <name evidence="1" type="ORF">GCM10025868_24750</name>
</gene>
<dbReference type="Proteomes" id="UP001157017">
    <property type="component" value="Unassembled WGS sequence"/>
</dbReference>
<reference evidence="2" key="1">
    <citation type="journal article" date="2019" name="Int. J. Syst. Evol. Microbiol.">
        <title>The Global Catalogue of Microorganisms (GCM) 10K type strain sequencing project: providing services to taxonomists for standard genome sequencing and annotation.</title>
        <authorList>
            <consortium name="The Broad Institute Genomics Platform"/>
            <consortium name="The Broad Institute Genome Sequencing Center for Infectious Disease"/>
            <person name="Wu L."/>
            <person name="Ma J."/>
        </authorList>
    </citation>
    <scope>NUCLEOTIDE SEQUENCE [LARGE SCALE GENOMIC DNA]</scope>
    <source>
        <strain evidence="2">NBRC 108730</strain>
    </source>
</reference>
<keyword evidence="2" id="KW-1185">Reference proteome</keyword>
<dbReference type="EMBL" id="BSUZ01000001">
    <property type="protein sequence ID" value="GMA87225.1"/>
    <property type="molecule type" value="Genomic_DNA"/>
</dbReference>
<organism evidence="1 2">
    <name type="scientific">Angustibacter aerolatus</name>
    <dbReference type="NCBI Taxonomy" id="1162965"/>
    <lineage>
        <taxon>Bacteria</taxon>
        <taxon>Bacillati</taxon>
        <taxon>Actinomycetota</taxon>
        <taxon>Actinomycetes</taxon>
        <taxon>Kineosporiales</taxon>
        <taxon>Kineosporiaceae</taxon>
    </lineage>
</organism>
<sequence>MRRGDRRRVEPGQRALQPQPALLHHLGARVEQVRQQGVGAGGPAALQAVARLHQPLAHPLAQARGSTRG</sequence>
<evidence type="ECO:0000313" key="2">
    <source>
        <dbReference type="Proteomes" id="UP001157017"/>
    </source>
</evidence>
<proteinExistence type="predicted"/>
<comment type="caution">
    <text evidence="1">The sequence shown here is derived from an EMBL/GenBank/DDBJ whole genome shotgun (WGS) entry which is preliminary data.</text>
</comment>
<evidence type="ECO:0000313" key="1">
    <source>
        <dbReference type="EMBL" id="GMA87225.1"/>
    </source>
</evidence>
<name>A0ABQ6JGA9_9ACTN</name>
<accession>A0ABQ6JGA9</accession>
<protein>
    <submittedName>
        <fullName evidence="1">Uncharacterized protein</fullName>
    </submittedName>
</protein>